<reference evidence="1" key="1">
    <citation type="submission" date="2020-04" db="EMBL/GenBank/DDBJ databases">
        <authorList>
            <person name="Alioto T."/>
            <person name="Alioto T."/>
            <person name="Gomez Garrido J."/>
        </authorList>
    </citation>
    <scope>NUCLEOTIDE SEQUENCE</scope>
    <source>
        <strain evidence="1">A484AB</strain>
    </source>
</reference>
<proteinExistence type="predicted"/>
<sequence>MNGVIKVLVSFYCKDQEGAFEHHRSRVIVDLEKQSNVTSLKKHLIDFLGLKEQAKKFGLGPFALKLYRLAKASGGGKAVENFAIVSDSRWKLEAVSLIAEESNSELNVHVIQEDVNWTGKYGIVIPRPAQRAESPSTSGAA</sequence>
<dbReference type="OrthoDB" id="6007597at2759"/>
<dbReference type="AlphaFoldDB" id="A0A7D9IY16"/>
<gene>
    <name evidence="1" type="ORF">PACLA_8A039378</name>
</gene>
<evidence type="ECO:0000313" key="1">
    <source>
        <dbReference type="EMBL" id="CAB4016083.1"/>
    </source>
</evidence>
<organism evidence="1 2">
    <name type="scientific">Paramuricea clavata</name>
    <name type="common">Red gorgonian</name>
    <name type="synonym">Violescent sea-whip</name>
    <dbReference type="NCBI Taxonomy" id="317549"/>
    <lineage>
        <taxon>Eukaryota</taxon>
        <taxon>Metazoa</taxon>
        <taxon>Cnidaria</taxon>
        <taxon>Anthozoa</taxon>
        <taxon>Octocorallia</taxon>
        <taxon>Malacalcyonacea</taxon>
        <taxon>Plexauridae</taxon>
        <taxon>Paramuricea</taxon>
    </lineage>
</organism>
<dbReference type="EMBL" id="CACRXK020008963">
    <property type="protein sequence ID" value="CAB4016083.1"/>
    <property type="molecule type" value="Genomic_DNA"/>
</dbReference>
<evidence type="ECO:0000313" key="2">
    <source>
        <dbReference type="Proteomes" id="UP001152795"/>
    </source>
</evidence>
<keyword evidence="2" id="KW-1185">Reference proteome</keyword>
<accession>A0A7D9IY16</accession>
<comment type="caution">
    <text evidence="1">The sequence shown here is derived from an EMBL/GenBank/DDBJ whole genome shotgun (WGS) entry which is preliminary data.</text>
</comment>
<dbReference type="Proteomes" id="UP001152795">
    <property type="component" value="Unassembled WGS sequence"/>
</dbReference>
<protein>
    <submittedName>
        <fullName evidence="1">Uncharacterized protein</fullName>
    </submittedName>
</protein>
<name>A0A7D9IY16_PARCT</name>